<dbReference type="CDD" id="cd00082">
    <property type="entry name" value="HisKA"/>
    <property type="match status" value="1"/>
</dbReference>
<dbReference type="AlphaFoldDB" id="A0AAP2CPJ3"/>
<feature type="signal peptide" evidence="7">
    <location>
        <begin position="1"/>
        <end position="18"/>
    </location>
</feature>
<accession>A0AAP2CPJ3</accession>
<dbReference type="SUPFAM" id="SSF55785">
    <property type="entry name" value="PYP-like sensor domain (PAS domain)"/>
    <property type="match status" value="1"/>
</dbReference>
<dbReference type="SMART" id="SM00448">
    <property type="entry name" value="REC"/>
    <property type="match status" value="1"/>
</dbReference>
<dbReference type="SUPFAM" id="SSF53850">
    <property type="entry name" value="Periplasmic binding protein-like II"/>
    <property type="match status" value="2"/>
</dbReference>
<dbReference type="SMART" id="SM00387">
    <property type="entry name" value="HATPase_c"/>
    <property type="match status" value="1"/>
</dbReference>
<dbReference type="PROSITE" id="PS50110">
    <property type="entry name" value="RESPONSE_REGULATORY"/>
    <property type="match status" value="1"/>
</dbReference>
<dbReference type="Gene3D" id="3.30.565.10">
    <property type="entry name" value="Histidine kinase-like ATPase, C-terminal domain"/>
    <property type="match status" value="1"/>
</dbReference>
<dbReference type="PANTHER" id="PTHR43065">
    <property type="entry name" value="SENSOR HISTIDINE KINASE"/>
    <property type="match status" value="1"/>
</dbReference>
<comment type="catalytic activity">
    <reaction evidence="1">
        <text>ATP + protein L-histidine = ADP + protein N-phospho-L-histidine.</text>
        <dbReference type="EC" id="2.7.13.3"/>
    </reaction>
</comment>
<proteinExistence type="predicted"/>
<dbReference type="PRINTS" id="PR00344">
    <property type="entry name" value="BCTRLSENSOR"/>
</dbReference>
<dbReference type="Pfam" id="PF00072">
    <property type="entry name" value="Response_reg"/>
    <property type="match status" value="1"/>
</dbReference>
<keyword evidence="5" id="KW-0175">Coiled coil</keyword>
<dbReference type="Pfam" id="PF02518">
    <property type="entry name" value="HATPase_c"/>
    <property type="match status" value="1"/>
</dbReference>
<keyword evidence="6" id="KW-0472">Membrane</keyword>
<reference evidence="10 11" key="1">
    <citation type="journal article" date="2021" name="Arch. Microbiol.">
        <title>Harenicola maris gen. nov., sp. nov. isolated from the Sea of Japan shallow sediments.</title>
        <authorList>
            <person name="Romanenko L.A."/>
            <person name="Kurilenko V.V."/>
            <person name="Chernysheva N.Y."/>
            <person name="Tekutyeva L.A."/>
            <person name="Velansky P.V."/>
            <person name="Svetashev V.I."/>
            <person name="Isaeva M.P."/>
        </authorList>
    </citation>
    <scope>NUCLEOTIDE SEQUENCE [LARGE SCALE GENOMIC DNA]</scope>
    <source>
        <strain evidence="10 11">KMM 3653</strain>
    </source>
</reference>
<keyword evidence="11" id="KW-1185">Reference proteome</keyword>
<evidence type="ECO:0000313" key="10">
    <source>
        <dbReference type="EMBL" id="MBT0958219.1"/>
    </source>
</evidence>
<gene>
    <name evidence="10" type="ORF">IV417_12545</name>
</gene>
<name>A0AAP2CPJ3_9RHOB</name>
<dbReference type="Gene3D" id="3.30.450.20">
    <property type="entry name" value="PAS domain"/>
    <property type="match status" value="1"/>
</dbReference>
<feature type="domain" description="Histidine kinase" evidence="8">
    <location>
        <begin position="680"/>
        <end position="903"/>
    </location>
</feature>
<evidence type="ECO:0000256" key="3">
    <source>
        <dbReference type="ARBA" id="ARBA00022553"/>
    </source>
</evidence>
<feature type="modified residue" description="4-aspartylphosphate" evidence="4">
    <location>
        <position position="975"/>
    </location>
</feature>
<feature type="domain" description="Response regulatory" evidence="9">
    <location>
        <begin position="925"/>
        <end position="1041"/>
    </location>
</feature>
<dbReference type="SMART" id="SM00062">
    <property type="entry name" value="PBPb"/>
    <property type="match status" value="2"/>
</dbReference>
<evidence type="ECO:0000313" key="11">
    <source>
        <dbReference type="Proteomes" id="UP001315686"/>
    </source>
</evidence>
<dbReference type="InterPro" id="IPR001638">
    <property type="entry name" value="Solute-binding_3/MltF_N"/>
</dbReference>
<dbReference type="EMBL" id="JADQAZ010000002">
    <property type="protein sequence ID" value="MBT0958219.1"/>
    <property type="molecule type" value="Genomic_DNA"/>
</dbReference>
<dbReference type="PROSITE" id="PS50109">
    <property type="entry name" value="HIS_KIN"/>
    <property type="match status" value="1"/>
</dbReference>
<dbReference type="RefSeq" id="WP_327794432.1">
    <property type="nucleotide sequence ID" value="NZ_JADQAZ010000002.1"/>
</dbReference>
<keyword evidence="7" id="KW-0732">Signal</keyword>
<dbReference type="SMART" id="SM00388">
    <property type="entry name" value="HisKA"/>
    <property type="match status" value="1"/>
</dbReference>
<dbReference type="SUPFAM" id="SSF55874">
    <property type="entry name" value="ATPase domain of HSP90 chaperone/DNA topoisomerase II/histidine kinase"/>
    <property type="match status" value="1"/>
</dbReference>
<evidence type="ECO:0000256" key="7">
    <source>
        <dbReference type="SAM" id="SignalP"/>
    </source>
</evidence>
<dbReference type="InterPro" id="IPR003661">
    <property type="entry name" value="HisK_dim/P_dom"/>
</dbReference>
<organism evidence="10 11">
    <name type="scientific">Harenicola maris</name>
    <dbReference type="NCBI Taxonomy" id="2841044"/>
    <lineage>
        <taxon>Bacteria</taxon>
        <taxon>Pseudomonadati</taxon>
        <taxon>Pseudomonadota</taxon>
        <taxon>Alphaproteobacteria</taxon>
        <taxon>Rhodobacterales</taxon>
        <taxon>Paracoccaceae</taxon>
        <taxon>Harenicola</taxon>
    </lineage>
</organism>
<keyword evidence="3 4" id="KW-0597">Phosphoprotein</keyword>
<dbReference type="PANTHER" id="PTHR43065:SF42">
    <property type="entry name" value="TWO-COMPONENT SENSOR PPRA"/>
    <property type="match status" value="1"/>
</dbReference>
<feature type="chain" id="PRO_5042990611" description="histidine kinase" evidence="7">
    <location>
        <begin position="19"/>
        <end position="1046"/>
    </location>
</feature>
<dbReference type="InterPro" id="IPR036890">
    <property type="entry name" value="HATPase_C_sf"/>
</dbReference>
<dbReference type="Pfam" id="PF00512">
    <property type="entry name" value="HisKA"/>
    <property type="match status" value="1"/>
</dbReference>
<dbReference type="SUPFAM" id="SSF47384">
    <property type="entry name" value="Homodimeric domain of signal transducing histidine kinase"/>
    <property type="match status" value="1"/>
</dbReference>
<evidence type="ECO:0000256" key="2">
    <source>
        <dbReference type="ARBA" id="ARBA00012438"/>
    </source>
</evidence>
<sequence length="1046" mass="113301">MVSLLLVVLLIGSGALRAQTDRPTLTVGWVLSPPVWGMEEDGTKSGLFIEFAQMIADDLNHELVIKEYPTAGAAVLGQNAGETDMMAGAVAFDVFGADNLFSDPIGQTQSRMFVHIDRADGWDANTVSGEVISYVAQTLTPEVDAISQRNIGVQVPNLDSGIMGVLSGNQAAFIYPEEAASYLLREARIDHLVVPVGEPVSVVDRVVVLHRSRADLLGPINDVIAQMKAQGRLDALFAKNRVEIYDPAPEVLTVAFPEFDASFGGPSGFAPSYVLDENGAPSGYAIEIFRAVADRAGLKYEFRTISPNLIVQGPAAAGVDIIPSLGISEARREIMDQTVPAGHLEISATVRSEDAKALAAPADLSGKNVGVIEGSYAFIRAQRDPTVNAVTFDTPDEMLDGLMAEQVDAVLMLRTHIAELADQRGYPSKISELDQSMYEAERAISLRFGLGQAREALNRELPGYLLSAEFAELREKYYGAPVFWNEARLRQLTTGLIVLAVLVLGLLFAFLASERARRRAKRANERAEAARLEAVDLSSRLHAVMEASSNGVVALDRHGQVAMMNSQARDLLEIGEGRHWPQDQGAAYFADEEGEALKGEEDPFRRALKSQSMEGILYQFHGEGAKKPKHIRVSSSTIPPEASGEIGTVVVLNDVTEYERQRKESLRSGRMSAVGQLTGGVAHDFNNLLAVIMGNLELMKETRDDPKLDEMIDAGLAATRHGADLTMSLLAFARQSRLEVEVLDLNSVILDAQNWMRRALPASITVETSLLAGIWPVELDRSSLESALLNLIVNARDAMGGMGRLTIETANLRIDEAYVDSRDEELAVGRYVLLAVSDTGSGISEQNLDRLFEPFFTTKGPGEGSGVGLSMVQGFVKQSGGTVQVYSELGVGTTFKLYFPASKDAVMPISGQDSKAPTVAKNTARILLAEDNKEVRKVLDTILKGAGYTVVTAKTGDEALELFHSEPKFDLLITDIVMPGKLQGTDLAKAIRPLQPDLPFIFMSGYAAEATVHGNGLRPEDVRLMKPAGKEDLLDAVEQQLKIARE</sequence>
<dbReference type="Proteomes" id="UP001315686">
    <property type="component" value="Unassembled WGS sequence"/>
</dbReference>
<evidence type="ECO:0000259" key="8">
    <source>
        <dbReference type="PROSITE" id="PS50109"/>
    </source>
</evidence>
<evidence type="ECO:0000256" key="1">
    <source>
        <dbReference type="ARBA" id="ARBA00000085"/>
    </source>
</evidence>
<feature type="coiled-coil region" evidence="5">
    <location>
        <begin position="513"/>
        <end position="540"/>
    </location>
</feature>
<dbReference type="InterPro" id="IPR003594">
    <property type="entry name" value="HATPase_dom"/>
</dbReference>
<dbReference type="SUPFAM" id="SSF52172">
    <property type="entry name" value="CheY-like"/>
    <property type="match status" value="1"/>
</dbReference>
<evidence type="ECO:0000256" key="4">
    <source>
        <dbReference type="PROSITE-ProRule" id="PRU00169"/>
    </source>
</evidence>
<evidence type="ECO:0000256" key="5">
    <source>
        <dbReference type="SAM" id="Coils"/>
    </source>
</evidence>
<dbReference type="InterPro" id="IPR036097">
    <property type="entry name" value="HisK_dim/P_sf"/>
</dbReference>
<dbReference type="Gene3D" id="1.10.287.130">
    <property type="match status" value="1"/>
</dbReference>
<dbReference type="InterPro" id="IPR035965">
    <property type="entry name" value="PAS-like_dom_sf"/>
</dbReference>
<dbReference type="EC" id="2.7.13.3" evidence="2"/>
<dbReference type="Gene3D" id="3.40.50.2300">
    <property type="match status" value="1"/>
</dbReference>
<protein>
    <recommendedName>
        <fullName evidence="2">histidine kinase</fullName>
        <ecNumber evidence="2">2.7.13.3</ecNumber>
    </recommendedName>
</protein>
<dbReference type="Gene3D" id="3.40.190.10">
    <property type="entry name" value="Periplasmic binding protein-like II"/>
    <property type="match status" value="4"/>
</dbReference>
<evidence type="ECO:0000256" key="6">
    <source>
        <dbReference type="SAM" id="Phobius"/>
    </source>
</evidence>
<dbReference type="InterPro" id="IPR005467">
    <property type="entry name" value="His_kinase_dom"/>
</dbReference>
<keyword evidence="6" id="KW-1133">Transmembrane helix</keyword>
<dbReference type="GO" id="GO:0000155">
    <property type="term" value="F:phosphorelay sensor kinase activity"/>
    <property type="evidence" value="ECO:0007669"/>
    <property type="project" value="InterPro"/>
</dbReference>
<dbReference type="Pfam" id="PF00497">
    <property type="entry name" value="SBP_bac_3"/>
    <property type="match status" value="2"/>
</dbReference>
<feature type="transmembrane region" description="Helical" evidence="6">
    <location>
        <begin position="492"/>
        <end position="512"/>
    </location>
</feature>
<evidence type="ECO:0000259" key="9">
    <source>
        <dbReference type="PROSITE" id="PS50110"/>
    </source>
</evidence>
<dbReference type="InterPro" id="IPR001789">
    <property type="entry name" value="Sig_transdc_resp-reg_receiver"/>
</dbReference>
<comment type="caution">
    <text evidence="10">The sequence shown here is derived from an EMBL/GenBank/DDBJ whole genome shotgun (WGS) entry which is preliminary data.</text>
</comment>
<keyword evidence="6" id="KW-0812">Transmembrane</keyword>
<dbReference type="InterPro" id="IPR011006">
    <property type="entry name" value="CheY-like_superfamily"/>
</dbReference>
<dbReference type="InterPro" id="IPR004358">
    <property type="entry name" value="Sig_transdc_His_kin-like_C"/>
</dbReference>